<evidence type="ECO:0000256" key="1">
    <source>
        <dbReference type="SAM" id="MobiDB-lite"/>
    </source>
</evidence>
<accession>A0A3S5CIK7</accession>
<reference evidence="2" key="1">
    <citation type="submission" date="2018-11" db="EMBL/GenBank/DDBJ databases">
        <authorList>
            <consortium name="Pathogen Informatics"/>
        </authorList>
    </citation>
    <scope>NUCLEOTIDE SEQUENCE</scope>
</reference>
<feature type="region of interest" description="Disordered" evidence="1">
    <location>
        <begin position="1"/>
        <end position="29"/>
    </location>
</feature>
<name>A0A3S5CIK7_9PLAT</name>
<gene>
    <name evidence="2" type="ORF">PXEA_LOCUS4620</name>
</gene>
<comment type="caution">
    <text evidence="2">The sequence shown here is derived from an EMBL/GenBank/DDBJ whole genome shotgun (WGS) entry which is preliminary data.</text>
</comment>
<evidence type="ECO:0000313" key="2">
    <source>
        <dbReference type="EMBL" id="VEL11180.1"/>
    </source>
</evidence>
<keyword evidence="3" id="KW-1185">Reference proteome</keyword>
<proteinExistence type="predicted"/>
<sequence length="80" mass="8253">MDGGPVFGRQSHLPPGQDESGGGGVCMGEIGFGAGGCENGVDYRREARRGRGGEESEPDPGKPRLADSTKASAVHLRNVD</sequence>
<dbReference type="EMBL" id="CAAALY010011088">
    <property type="protein sequence ID" value="VEL11180.1"/>
    <property type="molecule type" value="Genomic_DNA"/>
</dbReference>
<evidence type="ECO:0000313" key="3">
    <source>
        <dbReference type="Proteomes" id="UP000784294"/>
    </source>
</evidence>
<feature type="compositionally biased region" description="Basic and acidic residues" evidence="1">
    <location>
        <begin position="45"/>
        <end position="67"/>
    </location>
</feature>
<feature type="region of interest" description="Disordered" evidence="1">
    <location>
        <begin position="45"/>
        <end position="80"/>
    </location>
</feature>
<feature type="compositionally biased region" description="Gly residues" evidence="1">
    <location>
        <begin position="19"/>
        <end position="29"/>
    </location>
</feature>
<dbReference type="AlphaFoldDB" id="A0A3S5CIK7"/>
<organism evidence="2 3">
    <name type="scientific">Protopolystoma xenopodis</name>
    <dbReference type="NCBI Taxonomy" id="117903"/>
    <lineage>
        <taxon>Eukaryota</taxon>
        <taxon>Metazoa</taxon>
        <taxon>Spiralia</taxon>
        <taxon>Lophotrochozoa</taxon>
        <taxon>Platyhelminthes</taxon>
        <taxon>Monogenea</taxon>
        <taxon>Polyopisthocotylea</taxon>
        <taxon>Polystomatidea</taxon>
        <taxon>Polystomatidae</taxon>
        <taxon>Protopolystoma</taxon>
    </lineage>
</organism>
<protein>
    <submittedName>
        <fullName evidence="2">Uncharacterized protein</fullName>
    </submittedName>
</protein>
<dbReference type="Proteomes" id="UP000784294">
    <property type="component" value="Unassembled WGS sequence"/>
</dbReference>